<dbReference type="NCBIfam" id="TIGR02122">
    <property type="entry name" value="TRAP_TAXI"/>
    <property type="match status" value="1"/>
</dbReference>
<dbReference type="PANTHER" id="PTHR42941:SF1">
    <property type="entry name" value="SLL1037 PROTEIN"/>
    <property type="match status" value="1"/>
</dbReference>
<protein>
    <recommendedName>
        <fullName evidence="4">TRAP transporter solute receptor, TAXI family</fullName>
    </recommendedName>
</protein>
<evidence type="ECO:0000313" key="3">
    <source>
        <dbReference type="Proteomes" id="UP000199236"/>
    </source>
</evidence>
<dbReference type="SUPFAM" id="SSF53850">
    <property type="entry name" value="Periplasmic binding protein-like II"/>
    <property type="match status" value="1"/>
</dbReference>
<dbReference type="InterPro" id="IPR011852">
    <property type="entry name" value="TRAP_TAXI"/>
</dbReference>
<keyword evidence="3" id="KW-1185">Reference proteome</keyword>
<keyword evidence="1" id="KW-0732">Signal</keyword>
<proteinExistence type="predicted"/>
<feature type="chain" id="PRO_5011756835" description="TRAP transporter solute receptor, TAXI family" evidence="1">
    <location>
        <begin position="24"/>
        <end position="321"/>
    </location>
</feature>
<reference evidence="2 3" key="1">
    <citation type="submission" date="2016-10" db="EMBL/GenBank/DDBJ databases">
        <authorList>
            <person name="de Groot N.N."/>
        </authorList>
    </citation>
    <scope>NUCLEOTIDE SEQUENCE [LARGE SCALE GENOMIC DNA]</scope>
    <source>
        <strain evidence="2 3">CGMCC 1.9157</strain>
    </source>
</reference>
<evidence type="ECO:0000256" key="1">
    <source>
        <dbReference type="SAM" id="SignalP"/>
    </source>
</evidence>
<dbReference type="OrthoDB" id="9776669at2"/>
<dbReference type="RefSeq" id="WP_090075157.1">
    <property type="nucleotide sequence ID" value="NZ_FOVR01000015.1"/>
</dbReference>
<gene>
    <name evidence="2" type="ORF">SAMN04488056_11563</name>
</gene>
<accession>A0A1I5L089</accession>
<dbReference type="Gene3D" id="3.40.190.10">
    <property type="entry name" value="Periplasmic binding protein-like II"/>
    <property type="match status" value="2"/>
</dbReference>
<dbReference type="EMBL" id="FOVR01000015">
    <property type="protein sequence ID" value="SFO90141.1"/>
    <property type="molecule type" value="Genomic_DNA"/>
</dbReference>
<evidence type="ECO:0000313" key="2">
    <source>
        <dbReference type="EMBL" id="SFO90141.1"/>
    </source>
</evidence>
<dbReference type="AlphaFoldDB" id="A0A1I5L089"/>
<organism evidence="2 3">
    <name type="scientific">Cohaesibacter marisflavi</name>
    <dbReference type="NCBI Taxonomy" id="655353"/>
    <lineage>
        <taxon>Bacteria</taxon>
        <taxon>Pseudomonadati</taxon>
        <taxon>Pseudomonadota</taxon>
        <taxon>Alphaproteobacteria</taxon>
        <taxon>Hyphomicrobiales</taxon>
        <taxon>Cohaesibacteraceae</taxon>
    </lineage>
</organism>
<evidence type="ECO:0008006" key="4">
    <source>
        <dbReference type="Google" id="ProtNLM"/>
    </source>
</evidence>
<feature type="signal peptide" evidence="1">
    <location>
        <begin position="1"/>
        <end position="23"/>
    </location>
</feature>
<dbReference type="Proteomes" id="UP000199236">
    <property type="component" value="Unassembled WGS sequence"/>
</dbReference>
<dbReference type="Pfam" id="PF16868">
    <property type="entry name" value="NMT1_3"/>
    <property type="match status" value="1"/>
</dbReference>
<sequence>MFKKMALAVSLACATLVAIPASAQDQLRFSAGPPGGNWFALGGALAETWSKEGITTSSSTGGGVSNVVNTDRGKTDLGFSVTALVGAASKGAAPFKKPLDNVSVLANVYRQYTYFVMRKDYADENGIKSVADIVDKKLPIRLATLKPGTSSEFVIRSAFEKGLGVGWKDIQDWGGSVSFASYSDGSNQLADNHLDCFAFSVGRAASVVLKIESQLDVVILPVDKKILDAMTEALGTVSFEISPEIYKSVTDPVPTIGDYTSIIVRKDLDEDTVYNMTKALWENKDTLQKGVKAVAELNPEEAVPALAPAHPGAVKYWKSVQ</sequence>
<dbReference type="PANTHER" id="PTHR42941">
    <property type="entry name" value="SLL1037 PROTEIN"/>
    <property type="match status" value="1"/>
</dbReference>
<dbReference type="STRING" id="655353.SAMN04488056_11563"/>
<name>A0A1I5L089_9HYPH</name>